<dbReference type="PANTHER" id="PTHR43118">
    <property type="entry name" value="RHAMNOGALACTURONAN LYASE (EUROFUNG)"/>
    <property type="match status" value="1"/>
</dbReference>
<feature type="domain" description="Rhamnogalacturonan I lyase beta-sheet" evidence="3">
    <location>
        <begin position="29"/>
        <end position="116"/>
    </location>
</feature>
<accession>A0ABR2L364</accession>
<feature type="transmembrane region" description="Helical" evidence="2">
    <location>
        <begin position="697"/>
        <end position="719"/>
    </location>
</feature>
<dbReference type="Pfam" id="PF18370">
    <property type="entry name" value="RGI_lyase"/>
    <property type="match status" value="1"/>
</dbReference>
<dbReference type="PANTHER" id="PTHR43118:SF1">
    <property type="entry name" value="RHAMNOGALACTURONAN LYASE (EUROFUNG)"/>
    <property type="match status" value="1"/>
</dbReference>
<keyword evidence="2" id="KW-0472">Membrane</keyword>
<evidence type="ECO:0000313" key="6">
    <source>
        <dbReference type="EMBL" id="KAK8897182.1"/>
    </source>
</evidence>
<evidence type="ECO:0000259" key="3">
    <source>
        <dbReference type="Pfam" id="PF18370"/>
    </source>
</evidence>
<keyword evidence="7" id="KW-1185">Reference proteome</keyword>
<dbReference type="Pfam" id="PF21348">
    <property type="entry name" value="RGL11_C"/>
    <property type="match status" value="1"/>
</dbReference>
<evidence type="ECO:0000259" key="4">
    <source>
        <dbReference type="Pfam" id="PF21348"/>
    </source>
</evidence>
<proteinExistence type="predicted"/>
<gene>
    <name evidence="6" type="ORF">M9Y10_015117</name>
    <name evidence="5" type="ORF">M9Y10_025833</name>
</gene>
<dbReference type="InterPro" id="IPR028994">
    <property type="entry name" value="Integrin_alpha_N"/>
</dbReference>
<evidence type="ECO:0000256" key="2">
    <source>
        <dbReference type="SAM" id="Phobius"/>
    </source>
</evidence>
<reference evidence="6 7" key="1">
    <citation type="submission" date="2024-04" db="EMBL/GenBank/DDBJ databases">
        <title>Tritrichomonas musculus Genome.</title>
        <authorList>
            <person name="Alves-Ferreira E."/>
            <person name="Grigg M."/>
            <person name="Lorenzi H."/>
            <person name="Galac M."/>
        </authorList>
    </citation>
    <scope>NUCLEOTIDE SEQUENCE [LARGE SCALE GENOMIC DNA]</scope>
    <source>
        <strain evidence="6 7">EAF2021</strain>
    </source>
</reference>
<dbReference type="Proteomes" id="UP001470230">
    <property type="component" value="Unassembled WGS sequence"/>
</dbReference>
<name>A0ABR2L364_9EUKA</name>
<feature type="region of interest" description="Disordered" evidence="1">
    <location>
        <begin position="623"/>
        <end position="690"/>
    </location>
</feature>
<protein>
    <recommendedName>
        <fullName evidence="8">Rhamnogalacturonan I lyase beta-sheet domain-containing protein</fullName>
    </recommendedName>
</protein>
<dbReference type="InterPro" id="IPR013783">
    <property type="entry name" value="Ig-like_fold"/>
</dbReference>
<feature type="domain" description="Rhamnogalacturonan lyase family 11 C-terminal" evidence="4">
    <location>
        <begin position="145"/>
        <end position="603"/>
    </location>
</feature>
<feature type="compositionally biased region" description="Polar residues" evidence="1">
    <location>
        <begin position="660"/>
        <end position="678"/>
    </location>
</feature>
<evidence type="ECO:0008006" key="8">
    <source>
        <dbReference type="Google" id="ProtNLM"/>
    </source>
</evidence>
<dbReference type="InterPro" id="IPR041624">
    <property type="entry name" value="RGI_lyase"/>
</dbReference>
<feature type="compositionally biased region" description="Polar residues" evidence="1">
    <location>
        <begin position="638"/>
        <end position="651"/>
    </location>
</feature>
<evidence type="ECO:0000313" key="5">
    <source>
        <dbReference type="EMBL" id="KAK8834756.1"/>
    </source>
</evidence>
<sequence>MLFIYIYCAFCLKGNTYGYSTKKIPKYNEDLDRGVVVINSKKNVAFISWRFLITDDDDISFNIYREDVSSHTIEKLNNEPISDVTNYKDTTRDIAKEYNYFVGSVVSSVEVENSTKYTLKSNTPVAPFYRVPIRPGCPIKIVWPGDLNGDGKFDFVLARMCSTTQTIEAYLHNGTFLWEINLGHNSDNHDIFRPSATTVNYGHFDGVNVYDLDGDGKSEVFIRIANNVTFGDGSVFWNEGHDENYKYLDSDQWMAVIDGMTGTLKAKTPLYNPYIEHGPMPGRFGIGYLDGVRPSLVSVMLNRDDRRKFHFLIASYSFNDNNEFVMNWCWDRKDTDKCDEGHQTRIADVNFDGKDEVLEIGFALNGEDGSLRYDMGKNGIIHGDRFYVGRYDVNDDTMMGYGVQQDNPENVSEYYYNASSGDVVWRHYADHQVDNGRGNIGDFDPRYPGLEVFSFYGMYNAKTNEMVAEDTTPLWPANNIYWDGTLIPACYHKTTINKWDYKKNNTDRLLTAYKVYHDIYGVDPTVDETYPLFHGDIIGDWREEFIISTPDWDQLVIFTTDFDTDIKLTSLSQDPGMRSSMSLNGYKQTHMSLMYMANDMDIKKERNYLKSYLARRALKSDPDETVISSDKDDHTESTENAPKSSDINEIDNSSEKADSTESSQTADQIESNGQTESIDPNEPNDSNKKDKGLSTGAIAAIVVVVVVVVVAAVVGVVIFMRKKKTKEGSDTMLEM</sequence>
<keyword evidence="2" id="KW-1133">Transmembrane helix</keyword>
<evidence type="ECO:0000256" key="1">
    <source>
        <dbReference type="SAM" id="MobiDB-lite"/>
    </source>
</evidence>
<dbReference type="Gene3D" id="2.60.40.10">
    <property type="entry name" value="Immunoglobulins"/>
    <property type="match status" value="1"/>
</dbReference>
<dbReference type="SUPFAM" id="SSF69318">
    <property type="entry name" value="Integrin alpha N-terminal domain"/>
    <property type="match status" value="1"/>
</dbReference>
<keyword evidence="2" id="KW-0812">Transmembrane</keyword>
<dbReference type="InterPro" id="IPR049366">
    <property type="entry name" value="RGL11_C"/>
</dbReference>
<comment type="caution">
    <text evidence="6">The sequence shown here is derived from an EMBL/GenBank/DDBJ whole genome shotgun (WGS) entry which is preliminary data.</text>
</comment>
<organism evidence="6 7">
    <name type="scientific">Tritrichomonas musculus</name>
    <dbReference type="NCBI Taxonomy" id="1915356"/>
    <lineage>
        <taxon>Eukaryota</taxon>
        <taxon>Metamonada</taxon>
        <taxon>Parabasalia</taxon>
        <taxon>Tritrichomonadida</taxon>
        <taxon>Tritrichomonadidae</taxon>
        <taxon>Tritrichomonas</taxon>
    </lineage>
</organism>
<dbReference type="EMBL" id="JAPFFF010000002">
    <property type="protein sequence ID" value="KAK8897182.1"/>
    <property type="molecule type" value="Genomic_DNA"/>
</dbReference>
<dbReference type="InterPro" id="IPR034641">
    <property type="entry name" value="RGL11"/>
</dbReference>
<dbReference type="EMBL" id="JAPFFF010000323">
    <property type="protein sequence ID" value="KAK8834756.1"/>
    <property type="molecule type" value="Genomic_DNA"/>
</dbReference>
<evidence type="ECO:0000313" key="7">
    <source>
        <dbReference type="Proteomes" id="UP001470230"/>
    </source>
</evidence>